<dbReference type="GO" id="GO:0004371">
    <property type="term" value="F:glycerone kinase activity"/>
    <property type="evidence" value="ECO:0007669"/>
    <property type="project" value="InterPro"/>
</dbReference>
<dbReference type="Pfam" id="PF13684">
    <property type="entry name" value="FakA-like_C"/>
    <property type="match status" value="1"/>
</dbReference>
<evidence type="ECO:0000259" key="1">
    <source>
        <dbReference type="PROSITE" id="PS51480"/>
    </source>
</evidence>
<dbReference type="InterPro" id="IPR048394">
    <property type="entry name" value="FakA-like_M"/>
</dbReference>
<dbReference type="PANTHER" id="PTHR33434:SF4">
    <property type="entry name" value="PHOSPHATASE PROTEIN"/>
    <property type="match status" value="1"/>
</dbReference>
<protein>
    <submittedName>
        <fullName evidence="2">DAK2 domain fusion protein YloV</fullName>
    </submittedName>
</protein>
<feature type="domain" description="DhaL" evidence="1">
    <location>
        <begin position="24"/>
        <end position="216"/>
    </location>
</feature>
<dbReference type="SMART" id="SM01121">
    <property type="entry name" value="Dak1_2"/>
    <property type="match status" value="1"/>
</dbReference>
<dbReference type="InterPro" id="IPR036117">
    <property type="entry name" value="DhaL_dom_sf"/>
</dbReference>
<dbReference type="Proteomes" id="UP000055060">
    <property type="component" value="Unassembled WGS sequence"/>
</dbReference>
<keyword evidence="3" id="KW-1185">Reference proteome</keyword>
<dbReference type="NCBIfam" id="TIGR03599">
    <property type="entry name" value="YloV"/>
    <property type="match status" value="1"/>
</dbReference>
<dbReference type="AlphaFoldDB" id="A0A0S7BJE9"/>
<dbReference type="GO" id="GO:0006071">
    <property type="term" value="P:glycerol metabolic process"/>
    <property type="evidence" value="ECO:0007669"/>
    <property type="project" value="InterPro"/>
</dbReference>
<dbReference type="InterPro" id="IPR050270">
    <property type="entry name" value="DegV_domain_contain"/>
</dbReference>
<dbReference type="Pfam" id="PF02734">
    <property type="entry name" value="Dak2"/>
    <property type="match status" value="1"/>
</dbReference>
<dbReference type="STRING" id="360412.LARV_02371"/>
<dbReference type="PROSITE" id="PS51480">
    <property type="entry name" value="DHAL"/>
    <property type="match status" value="1"/>
</dbReference>
<name>A0A0S7BJE9_9CHLR</name>
<dbReference type="EMBL" id="DF967972">
    <property type="protein sequence ID" value="GAP14598.1"/>
    <property type="molecule type" value="Genomic_DNA"/>
</dbReference>
<organism evidence="2">
    <name type="scientific">Longilinea arvoryzae</name>
    <dbReference type="NCBI Taxonomy" id="360412"/>
    <lineage>
        <taxon>Bacteria</taxon>
        <taxon>Bacillati</taxon>
        <taxon>Chloroflexota</taxon>
        <taxon>Anaerolineae</taxon>
        <taxon>Anaerolineales</taxon>
        <taxon>Anaerolineaceae</taxon>
        <taxon>Longilinea</taxon>
    </lineage>
</organism>
<dbReference type="OrthoDB" id="9760324at2"/>
<dbReference type="Gene3D" id="1.25.40.340">
    <property type="match status" value="1"/>
</dbReference>
<dbReference type="RefSeq" id="WP_075073840.1">
    <property type="nucleotide sequence ID" value="NZ_DF967972.1"/>
</dbReference>
<accession>A0A0S7BJE9</accession>
<dbReference type="InterPro" id="IPR004007">
    <property type="entry name" value="DhaL_dom"/>
</dbReference>
<dbReference type="Pfam" id="PF21645">
    <property type="entry name" value="FakA-like_M"/>
    <property type="match status" value="1"/>
</dbReference>
<proteinExistence type="predicted"/>
<gene>
    <name evidence="2" type="ORF">LARV_02371</name>
</gene>
<evidence type="ECO:0000313" key="3">
    <source>
        <dbReference type="Proteomes" id="UP000055060"/>
    </source>
</evidence>
<dbReference type="SUPFAM" id="SSF101473">
    <property type="entry name" value="DhaL-like"/>
    <property type="match status" value="1"/>
</dbReference>
<evidence type="ECO:0000313" key="2">
    <source>
        <dbReference type="EMBL" id="GAP14598.1"/>
    </source>
</evidence>
<dbReference type="SMART" id="SM01120">
    <property type="entry name" value="Dak2"/>
    <property type="match status" value="1"/>
</dbReference>
<dbReference type="PANTHER" id="PTHR33434">
    <property type="entry name" value="DEGV DOMAIN-CONTAINING PROTEIN DR_1986-RELATED"/>
    <property type="match status" value="1"/>
</dbReference>
<dbReference type="InterPro" id="IPR019986">
    <property type="entry name" value="YloV-like"/>
</dbReference>
<reference evidence="2" key="1">
    <citation type="submission" date="2015-07" db="EMBL/GenBank/DDBJ databases">
        <title>Draft Genome Sequences of Anaerolinea thermolimosa IMO-1, Bellilinea caldifistulae GOMI-1, Leptolinea tardivitalis YMTK-2, Levilinea saccharolytica KIBI-1,Longilinea arvoryzae KOME-1, Previously Described as Members of the Anaerolineaceae (Chloroflexi).</title>
        <authorList>
            <person name="Sekiguchi Y."/>
            <person name="Ohashi A."/>
            <person name="Matsuura N."/>
            <person name="Tourlousse M.D."/>
        </authorList>
    </citation>
    <scope>NUCLEOTIDE SEQUENCE [LARGE SCALE GENOMIC DNA]</scope>
    <source>
        <strain evidence="2">KOME-1</strain>
    </source>
</reference>
<sequence>MNSELQFPTGDGRALAINEKLDGQGLKELLEASLTWLRTNQQLVNALNVFPVPDGDTGTNMLLTMQAAYNEISKSGEINVGKMAHSVAQGALMGARGNSGVILSQIWRGFARGLDSLETMDAPAFVRALAEARNTAYKGVVRPVEGTILTVTKDIATAAETKLNETTDLMALLETVVQEADESVKRTPDLLPILKQAGVVDSGGKGLHIIWEGMLRYLKGQSLETAGAVVQPLASMQLEETMESVEPGQDYEVVVDFRPSAPLDLEKFYSGLSEIGTSIQVGEGDGMYRMHIHVPTEKRYEPIDYTMKLGTITKVAMENLLAQMETLQTKPESKVNLAPVEPGQIAVIAVSPGAGISRIFASLGVCGIVEGGQTMNPSTEEILKSFENLPTDKIVILPNNKNIVLAAQSAASVTVKKVAVIPCKSVPQGLSAILRLDPNGDFEHVVKDMTSAIADVETGEVTQATRNVEINGVDVHEGQVIALLNGTLVLSTDNLDDACLGLLEKAGTKERERITLFYGQTISKTDVNRIVDKIREKYPSHEIELHDGGQPHYQFILSIE</sequence>
<dbReference type="InterPro" id="IPR033470">
    <property type="entry name" value="FakA-like_C"/>
</dbReference>